<dbReference type="AlphaFoldDB" id="A0AAV4X732"/>
<evidence type="ECO:0000256" key="1">
    <source>
        <dbReference type="SAM" id="MobiDB-lite"/>
    </source>
</evidence>
<keyword evidence="3" id="KW-1185">Reference proteome</keyword>
<sequence length="96" mass="10909">MRDSMDEESGSLPNNEEPKGGRKPSTHRPLTPTISEEVEELIEQSIEIESNKKMERSPVMVQPHLQIFWTQRPRGSGTIKVNDSSVGCIERTFNKD</sequence>
<proteinExistence type="predicted"/>
<dbReference type="Proteomes" id="UP001054945">
    <property type="component" value="Unassembled WGS sequence"/>
</dbReference>
<protein>
    <submittedName>
        <fullName evidence="2">Uncharacterized protein</fullName>
    </submittedName>
</protein>
<reference evidence="2 3" key="1">
    <citation type="submission" date="2021-06" db="EMBL/GenBank/DDBJ databases">
        <title>Caerostris extrusa draft genome.</title>
        <authorList>
            <person name="Kono N."/>
            <person name="Arakawa K."/>
        </authorList>
    </citation>
    <scope>NUCLEOTIDE SEQUENCE [LARGE SCALE GENOMIC DNA]</scope>
</reference>
<evidence type="ECO:0000313" key="3">
    <source>
        <dbReference type="Proteomes" id="UP001054945"/>
    </source>
</evidence>
<gene>
    <name evidence="2" type="ORF">CEXT_725621</name>
</gene>
<evidence type="ECO:0000313" key="2">
    <source>
        <dbReference type="EMBL" id="GIY90384.1"/>
    </source>
</evidence>
<organism evidence="2 3">
    <name type="scientific">Caerostris extrusa</name>
    <name type="common">Bark spider</name>
    <name type="synonym">Caerostris bankana</name>
    <dbReference type="NCBI Taxonomy" id="172846"/>
    <lineage>
        <taxon>Eukaryota</taxon>
        <taxon>Metazoa</taxon>
        <taxon>Ecdysozoa</taxon>
        <taxon>Arthropoda</taxon>
        <taxon>Chelicerata</taxon>
        <taxon>Arachnida</taxon>
        <taxon>Araneae</taxon>
        <taxon>Araneomorphae</taxon>
        <taxon>Entelegynae</taxon>
        <taxon>Araneoidea</taxon>
        <taxon>Araneidae</taxon>
        <taxon>Caerostris</taxon>
    </lineage>
</organism>
<dbReference type="EMBL" id="BPLR01017317">
    <property type="protein sequence ID" value="GIY90384.1"/>
    <property type="molecule type" value="Genomic_DNA"/>
</dbReference>
<feature type="region of interest" description="Disordered" evidence="1">
    <location>
        <begin position="1"/>
        <end position="35"/>
    </location>
</feature>
<name>A0AAV4X732_CAEEX</name>
<accession>A0AAV4X732</accession>
<comment type="caution">
    <text evidence="2">The sequence shown here is derived from an EMBL/GenBank/DDBJ whole genome shotgun (WGS) entry which is preliminary data.</text>
</comment>